<keyword evidence="1" id="KW-0812">Transmembrane</keyword>
<feature type="transmembrane region" description="Helical" evidence="1">
    <location>
        <begin position="12"/>
        <end position="33"/>
    </location>
</feature>
<dbReference type="HOGENOM" id="CLU_2615344_0_0_9"/>
<dbReference type="KEGG" id="csc:Csac_3025"/>
<dbReference type="STRING" id="351627.Csac_3025"/>
<sequence length="78" mass="9056">MLINNSRQNIKVIFSSIFLFIFANAFMGIAGGINDTIFNNYIAATYKISPMARGFLEFPREIPGFLNNLYYWFFILSR</sequence>
<dbReference type="Proteomes" id="UP000000256">
    <property type="component" value="Chromosome"/>
</dbReference>
<dbReference type="EMBL" id="CP000679">
    <property type="protein sequence ID" value="AEN71921.1"/>
    <property type="molecule type" value="Genomic_DNA"/>
</dbReference>
<evidence type="ECO:0000313" key="2">
    <source>
        <dbReference type="EMBL" id="AEN71921.1"/>
    </source>
</evidence>
<keyword evidence="1" id="KW-0472">Membrane</keyword>
<name>G2JCH1_CALS8</name>
<evidence type="ECO:0000313" key="3">
    <source>
        <dbReference type="Proteomes" id="UP000000256"/>
    </source>
</evidence>
<protein>
    <submittedName>
        <fullName evidence="2">Major facilitator superfamily protein</fullName>
    </submittedName>
</protein>
<organism evidence="2 3">
    <name type="scientific">Caldicellulosiruptor saccharolyticus (strain ATCC 43494 / DSM 8903 / Tp8T 6331)</name>
    <dbReference type="NCBI Taxonomy" id="351627"/>
    <lineage>
        <taxon>Bacteria</taxon>
        <taxon>Bacillati</taxon>
        <taxon>Bacillota</taxon>
        <taxon>Bacillota incertae sedis</taxon>
        <taxon>Caldicellulosiruptorales</taxon>
        <taxon>Caldicellulosiruptoraceae</taxon>
        <taxon>Caldicellulosiruptor</taxon>
    </lineage>
</organism>
<evidence type="ECO:0000256" key="1">
    <source>
        <dbReference type="SAM" id="Phobius"/>
    </source>
</evidence>
<keyword evidence="3" id="KW-1185">Reference proteome</keyword>
<accession>G2JCH1</accession>
<reference evidence="2 3" key="1">
    <citation type="journal article" date="2008" name="Appl. Environ. Microbiol.">
        <title>Hydrogenomics of the extremely thermophilic bacterium Caldicellulosiruptor saccharolyticus.</title>
        <authorList>
            <person name="van de Werken H.J."/>
            <person name="Verhaart M.R."/>
            <person name="VanFossen A.L."/>
            <person name="Willquist K."/>
            <person name="Lewis D.L."/>
            <person name="Nichols J.D."/>
            <person name="Goorissen H.P."/>
            <person name="Mongodin E.F."/>
            <person name="Nelson K.E."/>
            <person name="van Niel E.W."/>
            <person name="Stams A.J."/>
            <person name="Ward D.E."/>
            <person name="de Vos W.M."/>
            <person name="van der Oost J."/>
            <person name="Kelly R.M."/>
            <person name="Kengen S.W."/>
        </authorList>
    </citation>
    <scope>NUCLEOTIDE SEQUENCE [LARGE SCALE GENOMIC DNA]</scope>
    <source>
        <strain evidence="3">ATCC 43494 / DSM 8903 / Tp8T 6331</strain>
    </source>
</reference>
<gene>
    <name evidence="2" type="ordered locus">Csac_3025</name>
</gene>
<dbReference type="AlphaFoldDB" id="G2JCH1"/>
<keyword evidence="1" id="KW-1133">Transmembrane helix</keyword>
<proteinExistence type="predicted"/>